<evidence type="ECO:0000256" key="3">
    <source>
        <dbReference type="ARBA" id="ARBA00023295"/>
    </source>
</evidence>
<organism evidence="5 6">
    <name type="scientific">Bombilactobacillus mellis</name>
    <dbReference type="NCBI Taxonomy" id="1218508"/>
    <lineage>
        <taxon>Bacteria</taxon>
        <taxon>Bacillati</taxon>
        <taxon>Bacillota</taxon>
        <taxon>Bacilli</taxon>
        <taxon>Lactobacillales</taxon>
        <taxon>Lactobacillaceae</taxon>
        <taxon>Bombilactobacillus</taxon>
    </lineage>
</organism>
<dbReference type="PANTHER" id="PTHR10353">
    <property type="entry name" value="GLYCOSYL HYDROLASE"/>
    <property type="match status" value="1"/>
</dbReference>
<reference evidence="5 6" key="1">
    <citation type="submission" date="2014-12" db="EMBL/GenBank/DDBJ databases">
        <title>Comparative genomics of the lactic acid bacteria isolated from the honey bee gut.</title>
        <authorList>
            <person name="Ellegaard K.M."/>
            <person name="Tamarit D."/>
            <person name="Javelind E."/>
            <person name="Olofsson T."/>
            <person name="Andersson S.G."/>
            <person name="Vasquez A."/>
        </authorList>
    </citation>
    <scope>NUCLEOTIDE SEQUENCE [LARGE SCALE GENOMIC DNA]</scope>
    <source>
        <strain evidence="5 6">Hon2</strain>
    </source>
</reference>
<dbReference type="STRING" id="1218508.JG29_02210"/>
<dbReference type="PANTHER" id="PTHR10353:SF296">
    <property type="entry name" value="6-PHOSPHO-BETA-GLUCOSIDASE"/>
    <property type="match status" value="1"/>
</dbReference>
<dbReference type="Pfam" id="PF00232">
    <property type="entry name" value="Glyco_hydro_1"/>
    <property type="match status" value="1"/>
</dbReference>
<dbReference type="FunFam" id="3.20.20.80:FF:000004">
    <property type="entry name" value="Beta-glucosidase 6-phospho-beta-glucosidase"/>
    <property type="match status" value="1"/>
</dbReference>
<dbReference type="InterPro" id="IPR001360">
    <property type="entry name" value="Glyco_hydro_1"/>
</dbReference>
<dbReference type="Gene3D" id="3.20.20.80">
    <property type="entry name" value="Glycosidases"/>
    <property type="match status" value="1"/>
</dbReference>
<keyword evidence="3" id="KW-0326">Glycosidase</keyword>
<dbReference type="InterPro" id="IPR017853">
    <property type="entry name" value="GH"/>
</dbReference>
<dbReference type="AlphaFoldDB" id="A0A0F4L0R7"/>
<evidence type="ECO:0000256" key="2">
    <source>
        <dbReference type="ARBA" id="ARBA00022801"/>
    </source>
</evidence>
<keyword evidence="6" id="KW-1185">Reference proteome</keyword>
<comment type="similarity">
    <text evidence="1 4">Belongs to the glycosyl hydrolase 1 family.</text>
</comment>
<proteinExistence type="inferred from homology"/>
<dbReference type="GO" id="GO:0008422">
    <property type="term" value="F:beta-glucosidase activity"/>
    <property type="evidence" value="ECO:0007669"/>
    <property type="project" value="TreeGrafter"/>
</dbReference>
<dbReference type="OrthoDB" id="1688691at2"/>
<dbReference type="EMBL" id="JXBZ01000002">
    <property type="protein sequence ID" value="KJY51176.1"/>
    <property type="molecule type" value="Genomic_DNA"/>
</dbReference>
<name>A0A0F4L0R7_9LACO</name>
<evidence type="ECO:0000256" key="1">
    <source>
        <dbReference type="ARBA" id="ARBA00010838"/>
    </source>
</evidence>
<evidence type="ECO:0000256" key="4">
    <source>
        <dbReference type="RuleBase" id="RU003690"/>
    </source>
</evidence>
<dbReference type="HOGENOM" id="CLU_001859_0_2_9"/>
<dbReference type="RefSeq" id="WP_045922127.1">
    <property type="nucleotide sequence ID" value="NZ_JBHTHW010000004.1"/>
</dbReference>
<evidence type="ECO:0000313" key="5">
    <source>
        <dbReference type="EMBL" id="KJY51176.1"/>
    </source>
</evidence>
<dbReference type="PRINTS" id="PR00131">
    <property type="entry name" value="GLHYDRLASE1"/>
</dbReference>
<gene>
    <name evidence="5" type="ORF">JG29_02210</name>
</gene>
<dbReference type="InterPro" id="IPR033132">
    <property type="entry name" value="GH_1_N_CS"/>
</dbReference>
<dbReference type="SUPFAM" id="SSF51445">
    <property type="entry name" value="(Trans)glycosidases"/>
    <property type="match status" value="1"/>
</dbReference>
<accession>A0A0F4L0R7</accession>
<dbReference type="PATRIC" id="fig|1218508.4.peg.228"/>
<evidence type="ECO:0000313" key="6">
    <source>
        <dbReference type="Proteomes" id="UP000033695"/>
    </source>
</evidence>
<dbReference type="GO" id="GO:0005829">
    <property type="term" value="C:cytosol"/>
    <property type="evidence" value="ECO:0007669"/>
    <property type="project" value="TreeGrafter"/>
</dbReference>
<dbReference type="Proteomes" id="UP000033695">
    <property type="component" value="Unassembled WGS sequence"/>
</dbReference>
<protein>
    <submittedName>
        <fullName evidence="5">Beta-glucosidase/6-phospho-beta-glucosidase/beta-galactosidase</fullName>
    </submittedName>
</protein>
<keyword evidence="2" id="KW-0378">Hydrolase</keyword>
<dbReference type="GO" id="GO:0016052">
    <property type="term" value="P:carbohydrate catabolic process"/>
    <property type="evidence" value="ECO:0007669"/>
    <property type="project" value="TreeGrafter"/>
</dbReference>
<sequence length="485" mass="56422">MSLKTFPTNFLWGGATAANQLEGAYLKNGKGLSVNDLLVGGTDKRPREITREIQADKYYPSHQAIDFYHHYKEDIKLFAEMGFKIYRFSIAWTRIYPHGFEEEPNKKGLEFYDGVIQELKKYHIQPLITISHYEPPLAMTQKFNGWESRRAIEQYVKFAKTIIKRYHHDVKYWIMFNEINILTRTSGAYLGGGMYVSNNSNFDNPEIDSEQMRFNALHHQFLASSLVTSFAHQYDPSLKMGCMLAYHTIYPLTSNPVDIQYAQEVSKISNFYCGDVQVKGKYPYFAQRYWQKHNLKLDIQPQDAKILLQGKVDYFTFSYYQSTTVTLDKEKNTLQKGNFISGVKNPYLKTSDWGWAIDPLGLRIALNQVFDRYNLPIMVVENGLGAKDKLEFTRDGQPYINDDYRINYLKQHLSAMYEALQDGVDLIGYTSWAPIDLVSASSGQMSKRYGYIYVDKDDYGHGTLKRYKKKSFYWYKQVIQNNGII</sequence>
<dbReference type="PROSITE" id="PS00653">
    <property type="entry name" value="GLYCOSYL_HYDROL_F1_2"/>
    <property type="match status" value="1"/>
</dbReference>
<comment type="caution">
    <text evidence="5">The sequence shown here is derived from an EMBL/GenBank/DDBJ whole genome shotgun (WGS) entry which is preliminary data.</text>
</comment>